<sequence>MTSKTDEKSGSHSWPLIIFLLIIFWPVGVFFLVRKLRTDKKASLSSGRKMMIWGWIIVGGGLISSGALMEDGWVSGIFGTLFYVAAGLALIYFGKKSSIRAEKYKKYIDLIVNKKLRSIGTIASAIPTASNVAISDIEDMIKKGFFEDAYINYSADEIVLITDEVQDQNLSITNQKVKMNVIPCNGCGANNKVVKGQVGNCQYCGSLISG</sequence>
<dbReference type="RefSeq" id="WP_075527255.1">
    <property type="nucleotide sequence ID" value="NZ_CP017560.1"/>
</dbReference>
<accession>A0A1D8JEL2</accession>
<dbReference type="EMBL" id="CP017560">
    <property type="protein sequence ID" value="AOV07128.1"/>
    <property type="molecule type" value="Genomic_DNA"/>
</dbReference>
<name>A0A1D8JEL2_9BACL</name>
<keyword evidence="1" id="KW-0812">Transmembrane</keyword>
<evidence type="ECO:0000313" key="2">
    <source>
        <dbReference type="EMBL" id="AOV07128.1"/>
    </source>
</evidence>
<evidence type="ECO:0000256" key="1">
    <source>
        <dbReference type="SAM" id="Phobius"/>
    </source>
</evidence>
<feature type="transmembrane region" description="Helical" evidence="1">
    <location>
        <begin position="52"/>
        <end position="69"/>
    </location>
</feature>
<keyword evidence="3" id="KW-1185">Reference proteome</keyword>
<evidence type="ECO:0000313" key="3">
    <source>
        <dbReference type="Proteomes" id="UP000185746"/>
    </source>
</evidence>
<keyword evidence="1" id="KW-0472">Membrane</keyword>
<dbReference type="AlphaFoldDB" id="A0A1D8JEL2"/>
<keyword evidence="1" id="KW-1133">Transmembrane helix</keyword>
<proteinExistence type="predicted"/>
<organism evidence="2 3">
    <name type="scientific">Sporosarcina ureilytica</name>
    <dbReference type="NCBI Taxonomy" id="298596"/>
    <lineage>
        <taxon>Bacteria</taxon>
        <taxon>Bacillati</taxon>
        <taxon>Bacillota</taxon>
        <taxon>Bacilli</taxon>
        <taxon>Bacillales</taxon>
        <taxon>Caryophanaceae</taxon>
        <taxon>Sporosarcina</taxon>
    </lineage>
</organism>
<gene>
    <name evidence="2" type="ORF">BI350_05945</name>
</gene>
<feature type="transmembrane region" description="Helical" evidence="1">
    <location>
        <begin position="75"/>
        <end position="93"/>
    </location>
</feature>
<protein>
    <submittedName>
        <fullName evidence="2">Uncharacterized protein</fullName>
    </submittedName>
</protein>
<feature type="transmembrane region" description="Helical" evidence="1">
    <location>
        <begin position="12"/>
        <end position="32"/>
    </location>
</feature>
<dbReference type="KEGG" id="surl:BI350_05945"/>
<reference evidence="2 3" key="1">
    <citation type="submission" date="2016-09" db="EMBL/GenBank/DDBJ databases">
        <title>Complete genome sequence of the Lysinibacillus sphaericus LMG 22257, a specie of Bacillus with ureolytic activity that can effectively biodeposit calcium carbonate.</title>
        <authorList>
            <person name="Yan W."/>
        </authorList>
    </citation>
    <scope>NUCLEOTIDE SEQUENCE [LARGE SCALE GENOMIC DNA]</scope>
    <source>
        <strain evidence="2 3">LMG 22257</strain>
    </source>
</reference>
<dbReference type="Proteomes" id="UP000185746">
    <property type="component" value="Chromosome"/>
</dbReference>